<evidence type="ECO:0000259" key="15">
    <source>
        <dbReference type="SMART" id="SM00478"/>
    </source>
</evidence>
<evidence type="ECO:0000313" key="17">
    <source>
        <dbReference type="Proteomes" id="UP000542973"/>
    </source>
</evidence>
<sequence length="399" mass="43542">MPRRSTIRSTTDCAAAPDCAASAVPPDFGARVLQWQRRHGRHDLPWQNTRDPYRIWLSEIMLQQTQVSAVIDYYQRFLARLPTVQALADAPADEVMALWAGLGYYSRARNLHRCAKLVVQQYGGHFPSDPALLAELPGIGRSTAAAIAAFSAGVRAPILDGNVKRVFARCFGVHGHPGEKAIENRMWAMAEAALPAPGPRQSDDMVAYTQGLMDLGATVCSRGKPACLDEPARCPLSDLCVARREGLTAVLPTPKTRAPVPERSTVMVVLRHGREVLLRLRADSGIWGGLWSLPELPVPALPFDAEQAEDDALAFGRAFGTPARAAMVAEMTHVFTHFRLLIRAVRVDMAALALRDAGGAAAQAAQEQWRWLSLDRLDELGMPAPVRKLLAGEVVPQLF</sequence>
<proteinExistence type="inferred from homology"/>
<dbReference type="GO" id="GO:0006284">
    <property type="term" value="P:base-excision repair"/>
    <property type="evidence" value="ECO:0007669"/>
    <property type="project" value="UniProtKB-UniRule"/>
</dbReference>
<evidence type="ECO:0000256" key="3">
    <source>
        <dbReference type="ARBA" id="ARBA00008343"/>
    </source>
</evidence>
<dbReference type="GO" id="GO:0051539">
    <property type="term" value="F:4 iron, 4 sulfur cluster binding"/>
    <property type="evidence" value="ECO:0007669"/>
    <property type="project" value="UniProtKB-UniRule"/>
</dbReference>
<organism evidence="16 17">
    <name type="scientific">Cupriavidus gilardii</name>
    <dbReference type="NCBI Taxonomy" id="82541"/>
    <lineage>
        <taxon>Bacteria</taxon>
        <taxon>Pseudomonadati</taxon>
        <taxon>Pseudomonadota</taxon>
        <taxon>Betaproteobacteria</taxon>
        <taxon>Burkholderiales</taxon>
        <taxon>Burkholderiaceae</taxon>
        <taxon>Cupriavidus</taxon>
    </lineage>
</organism>
<evidence type="ECO:0000256" key="7">
    <source>
        <dbReference type="ARBA" id="ARBA00022723"/>
    </source>
</evidence>
<dbReference type="GO" id="GO:0034039">
    <property type="term" value="F:8-oxo-7,8-dihydroguanine DNA N-glycosylase activity"/>
    <property type="evidence" value="ECO:0007669"/>
    <property type="project" value="TreeGrafter"/>
</dbReference>
<dbReference type="RefSeq" id="WP_053821031.1">
    <property type="nucleotide sequence ID" value="NZ_BAAAEB010000018.1"/>
</dbReference>
<dbReference type="InterPro" id="IPR029119">
    <property type="entry name" value="MutY_C"/>
</dbReference>
<dbReference type="Gene3D" id="1.10.340.30">
    <property type="entry name" value="Hypothetical protein, domain 2"/>
    <property type="match status" value="1"/>
</dbReference>
<dbReference type="GO" id="GO:0032357">
    <property type="term" value="F:oxidized purine DNA binding"/>
    <property type="evidence" value="ECO:0007669"/>
    <property type="project" value="TreeGrafter"/>
</dbReference>
<dbReference type="SUPFAM" id="SSF48150">
    <property type="entry name" value="DNA-glycosylase"/>
    <property type="match status" value="1"/>
</dbReference>
<keyword evidence="11" id="KW-0411">Iron-sulfur</keyword>
<dbReference type="GO" id="GO:0046872">
    <property type="term" value="F:metal ion binding"/>
    <property type="evidence" value="ECO:0007669"/>
    <property type="project" value="UniProtKB-UniRule"/>
</dbReference>
<dbReference type="EMBL" id="JABEMD010000028">
    <property type="protein sequence ID" value="NNH12433.1"/>
    <property type="molecule type" value="Genomic_DNA"/>
</dbReference>
<name>A0A849BF54_9BURK</name>
<comment type="catalytic activity">
    <reaction evidence="1 14">
        <text>Hydrolyzes free adenine bases from 7,8-dihydro-8-oxoguanine:adenine mismatched double-stranded DNA, leaving an apurinic site.</text>
        <dbReference type="EC" id="3.2.2.31"/>
    </reaction>
</comment>
<keyword evidence="7" id="KW-0479">Metal-binding</keyword>
<evidence type="ECO:0000256" key="4">
    <source>
        <dbReference type="ARBA" id="ARBA00012045"/>
    </source>
</evidence>
<dbReference type="PANTHER" id="PTHR42944:SF1">
    <property type="entry name" value="ADENINE DNA GLYCOSYLASE"/>
    <property type="match status" value="1"/>
</dbReference>
<dbReference type="InterPro" id="IPR011257">
    <property type="entry name" value="DNA_glycosylase"/>
</dbReference>
<evidence type="ECO:0000256" key="6">
    <source>
        <dbReference type="ARBA" id="ARBA00022485"/>
    </source>
</evidence>
<comment type="function">
    <text evidence="2">Adenine glycosylase active on G-A mispairs. MutY also corrects error-prone DNA synthesis past GO lesions which are due to the oxidatively damaged form of guanine: 7,8-dihydro-8-oxoguanine (8-oxo-dGTP).</text>
</comment>
<dbReference type="InterPro" id="IPR015797">
    <property type="entry name" value="NUDIX_hydrolase-like_dom_sf"/>
</dbReference>
<accession>A0A849BF54</accession>
<evidence type="ECO:0000256" key="14">
    <source>
        <dbReference type="RuleBase" id="RU365096"/>
    </source>
</evidence>
<dbReference type="SMART" id="SM00478">
    <property type="entry name" value="ENDO3c"/>
    <property type="match status" value="1"/>
</dbReference>
<reference evidence="16 17" key="1">
    <citation type="submission" date="2020-05" db="EMBL/GenBank/DDBJ databases">
        <title>MicrobeNet Type strains.</title>
        <authorList>
            <person name="Nicholson A.C."/>
        </authorList>
    </citation>
    <scope>NUCLEOTIDE SEQUENCE [LARGE SCALE GENOMIC DNA]</scope>
    <source>
        <strain evidence="16 17">ATCC 700815</strain>
    </source>
</reference>
<dbReference type="PANTHER" id="PTHR42944">
    <property type="entry name" value="ADENINE DNA GLYCOSYLASE"/>
    <property type="match status" value="1"/>
</dbReference>
<keyword evidence="13 14" id="KW-0326">Glycosidase</keyword>
<dbReference type="InterPro" id="IPR044298">
    <property type="entry name" value="MIG/MutY"/>
</dbReference>
<evidence type="ECO:0000256" key="8">
    <source>
        <dbReference type="ARBA" id="ARBA00022763"/>
    </source>
</evidence>
<keyword evidence="8 14" id="KW-0227">DNA damage</keyword>
<dbReference type="CDD" id="cd03431">
    <property type="entry name" value="NUDIX_DNA_Glycosylase_C-MutY"/>
    <property type="match status" value="1"/>
</dbReference>
<evidence type="ECO:0000256" key="11">
    <source>
        <dbReference type="ARBA" id="ARBA00023014"/>
    </source>
</evidence>
<dbReference type="AlphaFoldDB" id="A0A849BF54"/>
<evidence type="ECO:0000256" key="5">
    <source>
        <dbReference type="ARBA" id="ARBA00022023"/>
    </source>
</evidence>
<dbReference type="GO" id="GO:0000701">
    <property type="term" value="F:purine-specific mismatch base pair DNA N-glycosylase activity"/>
    <property type="evidence" value="ECO:0007669"/>
    <property type="project" value="UniProtKB-EC"/>
</dbReference>
<dbReference type="Gene3D" id="1.10.1670.10">
    <property type="entry name" value="Helix-hairpin-Helix base-excision DNA repair enzymes (C-terminal)"/>
    <property type="match status" value="1"/>
</dbReference>
<feature type="domain" description="HhH-GPD" evidence="15">
    <location>
        <begin position="61"/>
        <end position="218"/>
    </location>
</feature>
<evidence type="ECO:0000313" key="16">
    <source>
        <dbReference type="EMBL" id="NNH12433.1"/>
    </source>
</evidence>
<dbReference type="InterPro" id="IPR023170">
    <property type="entry name" value="HhH_base_excis_C"/>
</dbReference>
<evidence type="ECO:0000256" key="1">
    <source>
        <dbReference type="ARBA" id="ARBA00000843"/>
    </source>
</evidence>
<evidence type="ECO:0000256" key="13">
    <source>
        <dbReference type="ARBA" id="ARBA00023295"/>
    </source>
</evidence>
<dbReference type="Pfam" id="PF00730">
    <property type="entry name" value="HhH-GPD"/>
    <property type="match status" value="1"/>
</dbReference>
<dbReference type="GO" id="GO:0006298">
    <property type="term" value="P:mismatch repair"/>
    <property type="evidence" value="ECO:0007669"/>
    <property type="project" value="TreeGrafter"/>
</dbReference>
<comment type="cofactor">
    <cofactor evidence="14">
        <name>[4Fe-4S] cluster</name>
        <dbReference type="ChEBI" id="CHEBI:49883"/>
    </cofactor>
    <text evidence="14">Binds 1 [4Fe-4S] cluster.</text>
</comment>
<evidence type="ECO:0000256" key="10">
    <source>
        <dbReference type="ARBA" id="ARBA00023004"/>
    </source>
</evidence>
<comment type="caution">
    <text evidence="16">The sequence shown here is derived from an EMBL/GenBank/DDBJ whole genome shotgun (WGS) entry which is preliminary data.</text>
</comment>
<keyword evidence="6" id="KW-0004">4Fe-4S</keyword>
<dbReference type="EC" id="3.2.2.31" evidence="4 14"/>
<protein>
    <recommendedName>
        <fullName evidence="5 14">Adenine DNA glycosylase</fullName>
        <ecNumber evidence="4 14">3.2.2.31</ecNumber>
    </recommendedName>
</protein>
<dbReference type="Pfam" id="PF00633">
    <property type="entry name" value="HHH"/>
    <property type="match status" value="1"/>
</dbReference>
<dbReference type="NCBIfam" id="TIGR01084">
    <property type="entry name" value="mutY"/>
    <property type="match status" value="1"/>
</dbReference>
<evidence type="ECO:0000256" key="2">
    <source>
        <dbReference type="ARBA" id="ARBA00002933"/>
    </source>
</evidence>
<dbReference type="InterPro" id="IPR005760">
    <property type="entry name" value="A/G_AdeGlyc_MutY"/>
</dbReference>
<dbReference type="Gene3D" id="3.90.79.10">
    <property type="entry name" value="Nucleoside Triphosphate Pyrophosphohydrolase"/>
    <property type="match status" value="1"/>
</dbReference>
<gene>
    <name evidence="16" type="primary">mutY</name>
    <name evidence="16" type="ORF">HLB16_16295</name>
</gene>
<evidence type="ECO:0000256" key="12">
    <source>
        <dbReference type="ARBA" id="ARBA00023204"/>
    </source>
</evidence>
<dbReference type="Pfam" id="PF14815">
    <property type="entry name" value="NUDIX_4"/>
    <property type="match status" value="1"/>
</dbReference>
<keyword evidence="9" id="KW-0378">Hydrolase</keyword>
<comment type="similarity">
    <text evidence="3 14">Belongs to the Nth/MutY family.</text>
</comment>
<keyword evidence="12" id="KW-0234">DNA repair</keyword>
<dbReference type="InterPro" id="IPR003265">
    <property type="entry name" value="HhH-GPD_domain"/>
</dbReference>
<keyword evidence="10 14" id="KW-0408">Iron</keyword>
<dbReference type="GO" id="GO:0035485">
    <property type="term" value="F:adenine/guanine mispair binding"/>
    <property type="evidence" value="ECO:0007669"/>
    <property type="project" value="TreeGrafter"/>
</dbReference>
<dbReference type="Proteomes" id="UP000542973">
    <property type="component" value="Unassembled WGS sequence"/>
</dbReference>
<evidence type="ECO:0000256" key="9">
    <source>
        <dbReference type="ARBA" id="ARBA00022801"/>
    </source>
</evidence>
<dbReference type="FunFam" id="1.10.340.30:FF:000002">
    <property type="entry name" value="Adenine DNA glycosylase"/>
    <property type="match status" value="1"/>
</dbReference>
<dbReference type="SUPFAM" id="SSF55811">
    <property type="entry name" value="Nudix"/>
    <property type="match status" value="1"/>
</dbReference>
<dbReference type="InterPro" id="IPR000445">
    <property type="entry name" value="HhH_motif"/>
</dbReference>
<dbReference type="CDD" id="cd00056">
    <property type="entry name" value="ENDO3c"/>
    <property type="match status" value="1"/>
</dbReference>